<keyword evidence="3" id="KW-1185">Reference proteome</keyword>
<keyword evidence="1" id="KW-0812">Transmembrane</keyword>
<comment type="caution">
    <text evidence="2">The sequence shown here is derived from an EMBL/GenBank/DDBJ whole genome shotgun (WGS) entry which is preliminary data.</text>
</comment>
<dbReference type="SUPFAM" id="SSF81383">
    <property type="entry name" value="F-box domain"/>
    <property type="match status" value="1"/>
</dbReference>
<dbReference type="Proteomes" id="UP001197093">
    <property type="component" value="Unassembled WGS sequence"/>
</dbReference>
<keyword evidence="1" id="KW-0472">Membrane</keyword>
<feature type="transmembrane region" description="Helical" evidence="1">
    <location>
        <begin position="6"/>
        <end position="26"/>
    </location>
</feature>
<keyword evidence="1" id="KW-1133">Transmembrane helix</keyword>
<protein>
    <recommendedName>
        <fullName evidence="4">F-box domain-containing protein</fullName>
    </recommendedName>
</protein>
<feature type="transmembrane region" description="Helical" evidence="1">
    <location>
        <begin position="47"/>
        <end position="67"/>
    </location>
</feature>
<feature type="transmembrane region" description="Helical" evidence="1">
    <location>
        <begin position="79"/>
        <end position="100"/>
    </location>
</feature>
<dbReference type="InterPro" id="IPR036047">
    <property type="entry name" value="F-box-like_dom_sf"/>
</dbReference>
<dbReference type="CDD" id="cd09917">
    <property type="entry name" value="F-box_SF"/>
    <property type="match status" value="1"/>
</dbReference>
<evidence type="ECO:0008006" key="4">
    <source>
        <dbReference type="Google" id="ProtNLM"/>
    </source>
</evidence>
<evidence type="ECO:0000313" key="3">
    <source>
        <dbReference type="Proteomes" id="UP001197093"/>
    </source>
</evidence>
<sequence length="455" mass="50934">MGGVVSCVLSFICHIPLGMVGINGVSMYNKVRNLGDIYNTIPHGASFLDGLAYVAYTGVFTFAWNFIQFMGVASCSGSWLTFFGVIDLVLVAALLVGAVLQSRFLPHTYGPCGEAPNWNNGTDGRNFFVVASGIDWYGDNSRLSPGEICHSFVLNWILTTVVIAFYTIGATVSLVFGLLECTWSKYRDCHWALLVPFSFLFHPILYVSRVLYGTLYLGFRYLSKFLARNENSGQKPAEKPKIVSTDSASDVLDEKALSQPNTSRLPMELVILITQHLHHADLINLCRSSKYLRNLFFGTANPSQVAKDLRRFACGGKHTPPLNCAVCAIPICSECSYTTQFHRPNALHHLLHCRPACTRCFYTNHCIRRPRILRNKAELKKRALGWRLPGRDDDVEMAGGGGGDANDMDWPREVCGDCYVMTPQERDRVMERRYGRLARGEVGSEYLRELANVWR</sequence>
<feature type="transmembrane region" description="Helical" evidence="1">
    <location>
        <begin position="152"/>
        <end position="179"/>
    </location>
</feature>
<evidence type="ECO:0000313" key="2">
    <source>
        <dbReference type="EMBL" id="KAG7294132.1"/>
    </source>
</evidence>
<name>A0AAD4F6P9_9PEZI</name>
<reference evidence="2" key="1">
    <citation type="submission" date="2023-02" db="EMBL/GenBank/DDBJ databases">
        <authorList>
            <person name="Palmer J.M."/>
        </authorList>
    </citation>
    <scope>NUCLEOTIDE SEQUENCE</scope>
    <source>
        <strain evidence="2">FW57</strain>
    </source>
</reference>
<evidence type="ECO:0000256" key="1">
    <source>
        <dbReference type="SAM" id="Phobius"/>
    </source>
</evidence>
<organism evidence="2 3">
    <name type="scientific">Staphylotrichum longicolle</name>
    <dbReference type="NCBI Taxonomy" id="669026"/>
    <lineage>
        <taxon>Eukaryota</taxon>
        <taxon>Fungi</taxon>
        <taxon>Dikarya</taxon>
        <taxon>Ascomycota</taxon>
        <taxon>Pezizomycotina</taxon>
        <taxon>Sordariomycetes</taxon>
        <taxon>Sordariomycetidae</taxon>
        <taxon>Sordariales</taxon>
        <taxon>Chaetomiaceae</taxon>
        <taxon>Staphylotrichum</taxon>
    </lineage>
</organism>
<dbReference type="AlphaFoldDB" id="A0AAD4F6P9"/>
<gene>
    <name evidence="2" type="ORF">NEMBOFW57_004196</name>
</gene>
<feature type="transmembrane region" description="Helical" evidence="1">
    <location>
        <begin position="199"/>
        <end position="219"/>
    </location>
</feature>
<proteinExistence type="predicted"/>
<accession>A0AAD4F6P9</accession>
<dbReference type="EMBL" id="JAHCVI010000001">
    <property type="protein sequence ID" value="KAG7294132.1"/>
    <property type="molecule type" value="Genomic_DNA"/>
</dbReference>